<comment type="caution">
    <text evidence="7">The sequence shown here is derived from an EMBL/GenBank/DDBJ whole genome shotgun (WGS) entry which is preliminary data.</text>
</comment>
<evidence type="ECO:0000256" key="1">
    <source>
        <dbReference type="ARBA" id="ARBA00010641"/>
    </source>
</evidence>
<dbReference type="Pfam" id="PF04542">
    <property type="entry name" value="Sigma70_r2"/>
    <property type="match status" value="1"/>
</dbReference>
<dbReference type="PANTHER" id="PTHR43133:SF46">
    <property type="entry name" value="RNA POLYMERASE SIGMA-70 FACTOR ECF SUBFAMILY"/>
    <property type="match status" value="1"/>
</dbReference>
<dbReference type="Gene3D" id="1.10.10.10">
    <property type="entry name" value="Winged helix-like DNA-binding domain superfamily/Winged helix DNA-binding domain"/>
    <property type="match status" value="1"/>
</dbReference>
<keyword evidence="2" id="KW-0805">Transcription regulation</keyword>
<evidence type="ECO:0000256" key="4">
    <source>
        <dbReference type="ARBA" id="ARBA00023163"/>
    </source>
</evidence>
<evidence type="ECO:0000256" key="2">
    <source>
        <dbReference type="ARBA" id="ARBA00023015"/>
    </source>
</evidence>
<evidence type="ECO:0000313" key="8">
    <source>
        <dbReference type="Proteomes" id="UP001589774"/>
    </source>
</evidence>
<dbReference type="Pfam" id="PF08281">
    <property type="entry name" value="Sigma70_r4_2"/>
    <property type="match status" value="1"/>
</dbReference>
<evidence type="ECO:0000256" key="3">
    <source>
        <dbReference type="ARBA" id="ARBA00023082"/>
    </source>
</evidence>
<dbReference type="Proteomes" id="UP001589774">
    <property type="component" value="Unassembled WGS sequence"/>
</dbReference>
<dbReference type="EMBL" id="JBHLWO010000007">
    <property type="protein sequence ID" value="MFC0321639.1"/>
    <property type="molecule type" value="Genomic_DNA"/>
</dbReference>
<feature type="domain" description="RNA polymerase sigma-70 region 2" evidence="5">
    <location>
        <begin position="26"/>
        <end position="92"/>
    </location>
</feature>
<comment type="similarity">
    <text evidence="1">Belongs to the sigma-70 factor family. ECF subfamily.</text>
</comment>
<dbReference type="SUPFAM" id="SSF88659">
    <property type="entry name" value="Sigma3 and sigma4 domains of RNA polymerase sigma factors"/>
    <property type="match status" value="1"/>
</dbReference>
<evidence type="ECO:0000259" key="6">
    <source>
        <dbReference type="Pfam" id="PF08281"/>
    </source>
</evidence>
<accession>A0ABV6HRX1</accession>
<dbReference type="InterPro" id="IPR013249">
    <property type="entry name" value="RNA_pol_sigma70_r4_t2"/>
</dbReference>
<dbReference type="InterPro" id="IPR036388">
    <property type="entry name" value="WH-like_DNA-bd_sf"/>
</dbReference>
<dbReference type="InterPro" id="IPR007627">
    <property type="entry name" value="RNA_pol_sigma70_r2"/>
</dbReference>
<dbReference type="PANTHER" id="PTHR43133">
    <property type="entry name" value="RNA POLYMERASE ECF-TYPE SIGMA FACTO"/>
    <property type="match status" value="1"/>
</dbReference>
<evidence type="ECO:0000259" key="5">
    <source>
        <dbReference type="Pfam" id="PF04542"/>
    </source>
</evidence>
<reference evidence="7 8" key="1">
    <citation type="submission" date="2024-09" db="EMBL/GenBank/DDBJ databases">
        <authorList>
            <person name="Sun Q."/>
            <person name="Mori K."/>
        </authorList>
    </citation>
    <scope>NUCLEOTIDE SEQUENCE [LARGE SCALE GENOMIC DNA]</scope>
    <source>
        <strain evidence="7 8">CCM 7765</strain>
    </source>
</reference>
<dbReference type="InterPro" id="IPR014284">
    <property type="entry name" value="RNA_pol_sigma-70_dom"/>
</dbReference>
<dbReference type="Gene3D" id="1.10.1740.10">
    <property type="match status" value="1"/>
</dbReference>
<proteinExistence type="inferred from homology"/>
<keyword evidence="4" id="KW-0804">Transcription</keyword>
<dbReference type="InterPro" id="IPR039425">
    <property type="entry name" value="RNA_pol_sigma-70-like"/>
</dbReference>
<organism evidence="7 8">
    <name type="scientific">Olivibacter oleidegradans</name>
    <dbReference type="NCBI Taxonomy" id="760123"/>
    <lineage>
        <taxon>Bacteria</taxon>
        <taxon>Pseudomonadati</taxon>
        <taxon>Bacteroidota</taxon>
        <taxon>Sphingobacteriia</taxon>
        <taxon>Sphingobacteriales</taxon>
        <taxon>Sphingobacteriaceae</taxon>
        <taxon>Olivibacter</taxon>
    </lineage>
</organism>
<protein>
    <submittedName>
        <fullName evidence="7">RNA polymerase sigma factor</fullName>
    </submittedName>
</protein>
<keyword evidence="3" id="KW-0731">Sigma factor</keyword>
<keyword evidence="8" id="KW-1185">Reference proteome</keyword>
<feature type="domain" description="RNA polymerase sigma factor 70 region 4 type 2" evidence="6">
    <location>
        <begin position="124"/>
        <end position="170"/>
    </location>
</feature>
<dbReference type="RefSeq" id="WP_149105381.1">
    <property type="nucleotide sequence ID" value="NZ_JBHLWO010000007.1"/>
</dbReference>
<gene>
    <name evidence="7" type="ORF">ACFFI0_25225</name>
</gene>
<sequence>MVYQTLELRWWEAVQKQDDRSLFNRLYLKHWEALYIIAWNRTKDEDVAKDIVQDVFINFWERRKHIVIRTSVIQYLTGALKNRLIDYFQSEQVKRRVFEYVLQQMGKVIWQSDNAAAYQEVEDAFDETLNAMPENMRKSLLLRLENQSISDIAKQLNLAEQTVSNLHTEAGKRLRKKMLLRLKGAALPTTIVFLQALNDLLINK</sequence>
<dbReference type="SUPFAM" id="SSF88946">
    <property type="entry name" value="Sigma2 domain of RNA polymerase sigma factors"/>
    <property type="match status" value="1"/>
</dbReference>
<dbReference type="NCBIfam" id="TIGR02937">
    <property type="entry name" value="sigma70-ECF"/>
    <property type="match status" value="1"/>
</dbReference>
<dbReference type="InterPro" id="IPR013325">
    <property type="entry name" value="RNA_pol_sigma_r2"/>
</dbReference>
<name>A0ABV6HRX1_9SPHI</name>
<evidence type="ECO:0000313" key="7">
    <source>
        <dbReference type="EMBL" id="MFC0321639.1"/>
    </source>
</evidence>
<dbReference type="InterPro" id="IPR013324">
    <property type="entry name" value="RNA_pol_sigma_r3/r4-like"/>
</dbReference>